<dbReference type="RefSeq" id="WP_106678905.1">
    <property type="nucleotide sequence ID" value="NZ_PXWG01000064.1"/>
</dbReference>
<comment type="caution">
    <text evidence="5">The sequence shown here is derived from an EMBL/GenBank/DDBJ whole genome shotgun (WGS) entry which is preliminary data.</text>
</comment>
<dbReference type="Pfam" id="PF00005">
    <property type="entry name" value="ABC_tran"/>
    <property type="match status" value="1"/>
</dbReference>
<dbReference type="Proteomes" id="UP000242427">
    <property type="component" value="Unassembled WGS sequence"/>
</dbReference>
<dbReference type="CDD" id="cd03225">
    <property type="entry name" value="ABC_cobalt_CbiO_domain1"/>
    <property type="match status" value="1"/>
</dbReference>
<keyword evidence="3 5" id="KW-0067">ATP-binding</keyword>
<dbReference type="GO" id="GO:0016887">
    <property type="term" value="F:ATP hydrolysis activity"/>
    <property type="evidence" value="ECO:0007669"/>
    <property type="project" value="InterPro"/>
</dbReference>
<dbReference type="InterPro" id="IPR003439">
    <property type="entry name" value="ABC_transporter-like_ATP-bd"/>
</dbReference>
<evidence type="ECO:0000313" key="5">
    <source>
        <dbReference type="EMBL" id="PSJ26666.1"/>
    </source>
</evidence>
<keyword evidence="1" id="KW-0813">Transport</keyword>
<dbReference type="PANTHER" id="PTHR43514:SF4">
    <property type="entry name" value="ABC TRANSPORTER I FAMILY MEMBER 10"/>
    <property type="match status" value="1"/>
</dbReference>
<dbReference type="InterPro" id="IPR027417">
    <property type="entry name" value="P-loop_NTPase"/>
</dbReference>
<dbReference type="Gene3D" id="3.40.50.300">
    <property type="entry name" value="P-loop containing nucleotide triphosphate hydrolases"/>
    <property type="match status" value="1"/>
</dbReference>
<dbReference type="GO" id="GO:0016020">
    <property type="term" value="C:membrane"/>
    <property type="evidence" value="ECO:0007669"/>
    <property type="project" value="InterPro"/>
</dbReference>
<dbReference type="OrthoDB" id="9789994at2"/>
<dbReference type="PANTHER" id="PTHR43514">
    <property type="entry name" value="ABC TRANSPORTER I FAMILY MEMBER 10"/>
    <property type="match status" value="1"/>
</dbReference>
<dbReference type="GO" id="GO:0005524">
    <property type="term" value="F:ATP binding"/>
    <property type="evidence" value="ECO:0007669"/>
    <property type="project" value="UniProtKB-KW"/>
</dbReference>
<dbReference type="AlphaFoldDB" id="A0A9X7PG64"/>
<proteinExistence type="predicted"/>
<dbReference type="EMBL" id="PXWG01000064">
    <property type="protein sequence ID" value="PSJ26666.1"/>
    <property type="molecule type" value="Genomic_DNA"/>
</dbReference>
<dbReference type="SMART" id="SM00382">
    <property type="entry name" value="AAA"/>
    <property type="match status" value="1"/>
</dbReference>
<dbReference type="PROSITE" id="PS50893">
    <property type="entry name" value="ABC_TRANSPORTER_2"/>
    <property type="match status" value="1"/>
</dbReference>
<gene>
    <name evidence="5" type="ORF">B7P34_21670</name>
</gene>
<accession>A0A9X7PG64</accession>
<dbReference type="InterPro" id="IPR050334">
    <property type="entry name" value="Molybdenum_import_ModC"/>
</dbReference>
<evidence type="ECO:0000259" key="4">
    <source>
        <dbReference type="PROSITE" id="PS50893"/>
    </source>
</evidence>
<evidence type="ECO:0000313" key="6">
    <source>
        <dbReference type="Proteomes" id="UP000242427"/>
    </source>
</evidence>
<dbReference type="InterPro" id="IPR003593">
    <property type="entry name" value="AAA+_ATPase"/>
</dbReference>
<dbReference type="SUPFAM" id="SSF52540">
    <property type="entry name" value="P-loop containing nucleoside triphosphate hydrolases"/>
    <property type="match status" value="1"/>
</dbReference>
<dbReference type="GO" id="GO:0022857">
    <property type="term" value="F:transmembrane transporter activity"/>
    <property type="evidence" value="ECO:0007669"/>
    <property type="project" value="UniProtKB-ARBA"/>
</dbReference>
<evidence type="ECO:0000256" key="1">
    <source>
        <dbReference type="ARBA" id="ARBA00022448"/>
    </source>
</evidence>
<name>A0A9X7PG64_9ACTN</name>
<keyword evidence="2" id="KW-0547">Nucleotide-binding</keyword>
<sequence>MGGAAPETTGEAVLRFDRVSVRRPPAGHLVLHDVSWTVRAGEHWAVLGPNGAGKTSALRLASGLGFPTEGTVDVLGRRVGRVDVRELRAVVGSVASGHRLPESLTARTAVLTGLSGTAQPLWKMYEDADRARAGELLDELGCAGLADREVGVCSEGEKARIRIARALITRPSLLLLDEPFNALDLPSREDLVEALHTLAERQPHLATVTVTHHVEELPPAVDHALLLRDGSVMAAGAVGDVLDSAALTRCFGRPITVVRQGHRWVATSARG</sequence>
<evidence type="ECO:0000256" key="2">
    <source>
        <dbReference type="ARBA" id="ARBA00022741"/>
    </source>
</evidence>
<evidence type="ECO:0000256" key="3">
    <source>
        <dbReference type="ARBA" id="ARBA00022840"/>
    </source>
</evidence>
<feature type="domain" description="ABC transporter" evidence="4">
    <location>
        <begin position="14"/>
        <end position="254"/>
    </location>
</feature>
<reference evidence="5 6" key="1">
    <citation type="submission" date="2018-03" db="EMBL/GenBank/DDBJ databases">
        <title>Chitinolytic properties of Streptosporangium nondiastaticum TBG75A20.</title>
        <authorList>
            <person name="Gayathri V."/>
            <person name="Shiburaj S."/>
        </authorList>
    </citation>
    <scope>NUCLEOTIDE SEQUENCE [LARGE SCALE GENOMIC DNA]</scope>
    <source>
        <strain evidence="5 6">TBG75A20</strain>
    </source>
</reference>
<keyword evidence="6" id="KW-1185">Reference proteome</keyword>
<dbReference type="InterPro" id="IPR015856">
    <property type="entry name" value="ABC_transpr_CbiO/EcfA_su"/>
</dbReference>
<protein>
    <submittedName>
        <fullName evidence="5">ABC transporter ATP-binding protein</fullName>
    </submittedName>
</protein>
<organism evidence="5 6">
    <name type="scientific">Streptosporangium nondiastaticum</name>
    <dbReference type="NCBI Taxonomy" id="35764"/>
    <lineage>
        <taxon>Bacteria</taxon>
        <taxon>Bacillati</taxon>
        <taxon>Actinomycetota</taxon>
        <taxon>Actinomycetes</taxon>
        <taxon>Streptosporangiales</taxon>
        <taxon>Streptosporangiaceae</taxon>
        <taxon>Streptosporangium</taxon>
    </lineage>
</organism>